<feature type="coiled-coil region" evidence="1">
    <location>
        <begin position="272"/>
        <end position="299"/>
    </location>
</feature>
<dbReference type="Proteomes" id="UP000182229">
    <property type="component" value="Unassembled WGS sequence"/>
</dbReference>
<sequence length="440" mass="50120">MRELERTLRLVERLERDLQALLDSPLYQRIPRNQSVPGALRPTNILVSDPHYRKVAALWRAWGQYGSEPHPTREEIRRRIQAACHHFGTFAQLVVVRALHEFGYRAPPDTVLTRSTVVELSSPWGDTRLRCSEGAMSLELRNATLRLVPLLAPLTPDGARALWSQLREQAGNGADTVVLALGRPQDLDGVDEQTARAFAGWDWPRAQPISPWSLDAVERVARMLRGWMAPHRHTGYPPRAVVRPDPGVTYPKWMQRHGETLAIIAPTDAAERQRFSKECARRREELEREKQQANKARRAFDPGRLRALDELEALLRQAERLEPWTRCPVCETGRGIFEPRPASSESWDQWSWWCRCTQCSSEWGLRVCGSSACRLAYPVLEPAGCRRPANEDAPPPTGWVDRHYGRDLWAEPCWSSDSPHVFRCSQCGRCPENGCSRCHG</sequence>
<evidence type="ECO:0000256" key="1">
    <source>
        <dbReference type="SAM" id="Coils"/>
    </source>
</evidence>
<accession>A0A1L9AV88</accession>
<gene>
    <name evidence="2" type="ORF">BON30_46200</name>
</gene>
<reference evidence="2 3" key="2">
    <citation type="submission" date="2016-12" db="EMBL/GenBank/DDBJ databases">
        <title>Draft Genome Sequence of Cystobacter ferrugineus Strain Cbfe23.</title>
        <authorList>
            <person name="Akbar S."/>
            <person name="Dowd S.E."/>
            <person name="Stevens D.C."/>
        </authorList>
    </citation>
    <scope>NUCLEOTIDE SEQUENCE [LARGE SCALE GENOMIC DNA]</scope>
    <source>
        <strain evidence="2 3">Cbfe23</strain>
    </source>
</reference>
<protein>
    <submittedName>
        <fullName evidence="2">Uncharacterized protein</fullName>
    </submittedName>
</protein>
<proteinExistence type="predicted"/>
<evidence type="ECO:0000313" key="2">
    <source>
        <dbReference type="EMBL" id="OJH33922.1"/>
    </source>
</evidence>
<comment type="caution">
    <text evidence="2">The sequence shown here is derived from an EMBL/GenBank/DDBJ whole genome shotgun (WGS) entry which is preliminary data.</text>
</comment>
<dbReference type="AlphaFoldDB" id="A0A1L9AV88"/>
<reference evidence="3" key="1">
    <citation type="submission" date="2016-11" db="EMBL/GenBank/DDBJ databases">
        <authorList>
            <person name="Shukria A."/>
            <person name="Stevens D.C."/>
        </authorList>
    </citation>
    <scope>NUCLEOTIDE SEQUENCE [LARGE SCALE GENOMIC DNA]</scope>
    <source>
        <strain evidence="3">Cbfe23</strain>
    </source>
</reference>
<dbReference type="EMBL" id="MPIN01000025">
    <property type="protein sequence ID" value="OJH33922.1"/>
    <property type="molecule type" value="Genomic_DNA"/>
</dbReference>
<name>A0A1L9AV88_9BACT</name>
<keyword evidence="1" id="KW-0175">Coiled coil</keyword>
<keyword evidence="3" id="KW-1185">Reference proteome</keyword>
<evidence type="ECO:0000313" key="3">
    <source>
        <dbReference type="Proteomes" id="UP000182229"/>
    </source>
</evidence>
<organism evidence="2 3">
    <name type="scientific">Cystobacter ferrugineus</name>
    <dbReference type="NCBI Taxonomy" id="83449"/>
    <lineage>
        <taxon>Bacteria</taxon>
        <taxon>Pseudomonadati</taxon>
        <taxon>Myxococcota</taxon>
        <taxon>Myxococcia</taxon>
        <taxon>Myxococcales</taxon>
        <taxon>Cystobacterineae</taxon>
        <taxon>Archangiaceae</taxon>
        <taxon>Cystobacter</taxon>
    </lineage>
</organism>